<evidence type="ECO:0000256" key="1">
    <source>
        <dbReference type="ARBA" id="ARBA00023172"/>
    </source>
</evidence>
<dbReference type="GO" id="GO:0015074">
    <property type="term" value="P:DNA integration"/>
    <property type="evidence" value="ECO:0007669"/>
    <property type="project" value="InterPro"/>
</dbReference>
<dbReference type="PANTHER" id="PTHR34605">
    <property type="entry name" value="PHAGE_INTEGRASE DOMAIN-CONTAINING PROTEIN"/>
    <property type="match status" value="1"/>
</dbReference>
<dbReference type="EMBL" id="JAACJO010000024">
    <property type="protein sequence ID" value="KAF5347622.1"/>
    <property type="molecule type" value="Genomic_DNA"/>
</dbReference>
<dbReference type="OrthoDB" id="3254696at2759"/>
<organism evidence="2 3">
    <name type="scientific">Leucocoprinus leucothites</name>
    <dbReference type="NCBI Taxonomy" id="201217"/>
    <lineage>
        <taxon>Eukaryota</taxon>
        <taxon>Fungi</taxon>
        <taxon>Dikarya</taxon>
        <taxon>Basidiomycota</taxon>
        <taxon>Agaricomycotina</taxon>
        <taxon>Agaricomycetes</taxon>
        <taxon>Agaricomycetidae</taxon>
        <taxon>Agaricales</taxon>
        <taxon>Agaricineae</taxon>
        <taxon>Agaricaceae</taxon>
        <taxon>Leucocoprinus</taxon>
    </lineage>
</organism>
<proteinExistence type="predicted"/>
<keyword evidence="3" id="KW-1185">Reference proteome</keyword>
<dbReference type="Proteomes" id="UP000559027">
    <property type="component" value="Unassembled WGS sequence"/>
</dbReference>
<dbReference type="GO" id="GO:0006310">
    <property type="term" value="P:DNA recombination"/>
    <property type="evidence" value="ECO:0007669"/>
    <property type="project" value="UniProtKB-KW"/>
</dbReference>
<dbReference type="SUPFAM" id="SSF56349">
    <property type="entry name" value="DNA breaking-rejoining enzymes"/>
    <property type="match status" value="1"/>
</dbReference>
<dbReference type="InterPro" id="IPR052925">
    <property type="entry name" value="Phage_Integrase-like_Recomb"/>
</dbReference>
<dbReference type="PANTHER" id="PTHR34605:SF3">
    <property type="entry name" value="P CELL-TYPE AGGLUTINATION PROTEIN MAP4-LIKE-RELATED"/>
    <property type="match status" value="1"/>
</dbReference>
<evidence type="ECO:0000313" key="2">
    <source>
        <dbReference type="EMBL" id="KAF5347622.1"/>
    </source>
</evidence>
<dbReference type="AlphaFoldDB" id="A0A8H5FSY8"/>
<name>A0A8H5FSY8_9AGAR</name>
<dbReference type="InterPro" id="IPR013762">
    <property type="entry name" value="Integrase-like_cat_sf"/>
</dbReference>
<evidence type="ECO:0000313" key="3">
    <source>
        <dbReference type="Proteomes" id="UP000559027"/>
    </source>
</evidence>
<comment type="caution">
    <text evidence="2">The sequence shown here is derived from an EMBL/GenBank/DDBJ whole genome shotgun (WGS) entry which is preliminary data.</text>
</comment>
<gene>
    <name evidence="2" type="ORF">D9756_010664</name>
</gene>
<accession>A0A8H5FSY8</accession>
<sequence length="151" mass="16400">MAMCAFWGIMQFGEVSSPTSHNFDGSKHLKRSDITIDMDSNGVPYARLSLPAAKTARPGEVQQVFIAIQEKDLCALEALANLAALVPAKSSDPLFSWRDRAGRVRPMAKDAAMKRINSISQEAGLGKTFGHSFRIGGASYFLAKKVDPEIV</sequence>
<keyword evidence="1" id="KW-0233">DNA recombination</keyword>
<dbReference type="Gene3D" id="1.10.443.10">
    <property type="entry name" value="Intergrase catalytic core"/>
    <property type="match status" value="1"/>
</dbReference>
<dbReference type="InterPro" id="IPR011010">
    <property type="entry name" value="DNA_brk_join_enz"/>
</dbReference>
<protein>
    <recommendedName>
        <fullName evidence="4">Tyr recombinase domain-containing protein</fullName>
    </recommendedName>
</protein>
<dbReference type="GO" id="GO:0003677">
    <property type="term" value="F:DNA binding"/>
    <property type="evidence" value="ECO:0007669"/>
    <property type="project" value="InterPro"/>
</dbReference>
<reference evidence="2 3" key="1">
    <citation type="journal article" date="2020" name="ISME J.">
        <title>Uncovering the hidden diversity of litter-decomposition mechanisms in mushroom-forming fungi.</title>
        <authorList>
            <person name="Floudas D."/>
            <person name="Bentzer J."/>
            <person name="Ahren D."/>
            <person name="Johansson T."/>
            <person name="Persson P."/>
            <person name="Tunlid A."/>
        </authorList>
    </citation>
    <scope>NUCLEOTIDE SEQUENCE [LARGE SCALE GENOMIC DNA]</scope>
    <source>
        <strain evidence="2 3">CBS 146.42</strain>
    </source>
</reference>
<evidence type="ECO:0008006" key="4">
    <source>
        <dbReference type="Google" id="ProtNLM"/>
    </source>
</evidence>